<reference evidence="2 3" key="1">
    <citation type="journal article" date="2014" name="Genome Announc.">
        <title>Draft genome sequences of eight enterohepatic helicobacter species isolated from both laboratory and wild rodents.</title>
        <authorList>
            <person name="Sheh A."/>
            <person name="Shen Z."/>
            <person name="Fox J.G."/>
        </authorList>
    </citation>
    <scope>NUCLEOTIDE SEQUENCE [LARGE SCALE GENOMIC DNA]</scope>
    <source>
        <strain evidence="2 3">ST1</strain>
    </source>
</reference>
<reference evidence="1 4" key="2">
    <citation type="submission" date="2018-06" db="EMBL/GenBank/DDBJ databases">
        <authorList>
            <consortium name="Pathogen Informatics"/>
            <person name="Doyle S."/>
        </authorList>
    </citation>
    <scope>NUCLEOTIDE SEQUENCE [LARGE SCALE GENOMIC DNA]</scope>
    <source>
        <strain evidence="1 4">NCTC12714</strain>
    </source>
</reference>
<dbReference type="AlphaFoldDB" id="A0A099U0V1"/>
<keyword evidence="4" id="KW-1185">Reference proteome</keyword>
<dbReference type="EMBL" id="JRPD02000036">
    <property type="protein sequence ID" value="TLD98230.1"/>
    <property type="molecule type" value="Genomic_DNA"/>
</dbReference>
<organism evidence="1 4">
    <name type="scientific">Helicobacter muridarum</name>
    <dbReference type="NCBI Taxonomy" id="216"/>
    <lineage>
        <taxon>Bacteria</taxon>
        <taxon>Pseudomonadati</taxon>
        <taxon>Campylobacterota</taxon>
        <taxon>Epsilonproteobacteria</taxon>
        <taxon>Campylobacterales</taxon>
        <taxon>Helicobacteraceae</taxon>
        <taxon>Helicobacter</taxon>
    </lineage>
</organism>
<accession>A0A099U0V1</accession>
<dbReference type="RefSeq" id="WP_034558030.1">
    <property type="nucleotide sequence ID" value="NZ_FZML01000028.1"/>
</dbReference>
<gene>
    <name evidence="2" type="ORF">LS73_009215</name>
    <name evidence="1" type="ORF">NCTC12714_00255</name>
</gene>
<dbReference type="EMBL" id="UGJE01000002">
    <property type="protein sequence ID" value="STQ85470.1"/>
    <property type="molecule type" value="Genomic_DNA"/>
</dbReference>
<dbReference type="Proteomes" id="UP000029922">
    <property type="component" value="Unassembled WGS sequence"/>
</dbReference>
<evidence type="ECO:0000313" key="2">
    <source>
        <dbReference type="EMBL" id="TLD98230.1"/>
    </source>
</evidence>
<sequence>MSYIINLKNVSLFILFPICIFIFGCSTKPYVALQNTKYQGCINIFKDKTQNKLLQKMCLSMPFESAHFIEDDTLKIQAFSKKDKDDKMFYTYVFLSFKSFEDAFYLYEYGQEEGFDNGTLKKINMTEYFYCYYGTNNTSKQYIYLDSLDDKLLESLKKKRWGC</sequence>
<dbReference type="Proteomes" id="UP000255139">
    <property type="component" value="Unassembled WGS sequence"/>
</dbReference>
<evidence type="ECO:0000313" key="3">
    <source>
        <dbReference type="Proteomes" id="UP000029922"/>
    </source>
</evidence>
<proteinExistence type="predicted"/>
<protein>
    <submittedName>
        <fullName evidence="1">Uncharacterized protein</fullName>
    </submittedName>
</protein>
<evidence type="ECO:0000313" key="1">
    <source>
        <dbReference type="EMBL" id="STQ85470.1"/>
    </source>
</evidence>
<dbReference type="OrthoDB" id="9915338at2"/>
<evidence type="ECO:0000313" key="4">
    <source>
        <dbReference type="Proteomes" id="UP000255139"/>
    </source>
</evidence>
<name>A0A099U0V1_9HELI</name>